<dbReference type="EMBL" id="CP004387">
    <property type="protein sequence ID" value="AJD47975.1"/>
    <property type="molecule type" value="Genomic_DNA"/>
</dbReference>
<dbReference type="Proteomes" id="UP000006764">
    <property type="component" value="Chromosome"/>
</dbReference>
<dbReference type="KEGG" id="apac:S7S_07795"/>
<feature type="compositionally biased region" description="Basic and acidic residues" evidence="1">
    <location>
        <begin position="1"/>
        <end position="60"/>
    </location>
</feature>
<evidence type="ECO:0000313" key="3">
    <source>
        <dbReference type="EMBL" id="AJD47975.1"/>
    </source>
</evidence>
<organism evidence="3 4">
    <name type="scientific">Isoalcanivorax pacificus W11-5</name>
    <dbReference type="NCBI Taxonomy" id="391936"/>
    <lineage>
        <taxon>Bacteria</taxon>
        <taxon>Pseudomonadati</taxon>
        <taxon>Pseudomonadota</taxon>
        <taxon>Gammaproteobacteria</taxon>
        <taxon>Oceanospirillales</taxon>
        <taxon>Alcanivoracaceae</taxon>
        <taxon>Isoalcanivorax</taxon>
    </lineage>
</organism>
<feature type="region of interest" description="Disordered" evidence="1">
    <location>
        <begin position="1"/>
        <end position="62"/>
    </location>
</feature>
<dbReference type="Gene3D" id="6.10.280.100">
    <property type="match status" value="1"/>
</dbReference>
<dbReference type="InterPro" id="IPR010279">
    <property type="entry name" value="YqjD/ElaB"/>
</dbReference>
<evidence type="ECO:0008006" key="5">
    <source>
        <dbReference type="Google" id="ProtNLM"/>
    </source>
</evidence>
<feature type="transmembrane region" description="Helical" evidence="2">
    <location>
        <begin position="74"/>
        <end position="91"/>
    </location>
</feature>
<dbReference type="GO" id="GO:0043022">
    <property type="term" value="F:ribosome binding"/>
    <property type="evidence" value="ECO:0007669"/>
    <property type="project" value="InterPro"/>
</dbReference>
<gene>
    <name evidence="3" type="ORF">S7S_07795</name>
</gene>
<keyword evidence="2" id="KW-0472">Membrane</keyword>
<dbReference type="STRING" id="391936.S7S_07795"/>
<protein>
    <recommendedName>
        <fullName evidence="5">DUF883 domain-containing protein</fullName>
    </recommendedName>
</protein>
<accession>A0A0B4XMV1</accession>
<dbReference type="RefSeq" id="WP_008735761.1">
    <property type="nucleotide sequence ID" value="NZ_CP004387.1"/>
</dbReference>
<keyword evidence="4" id="KW-1185">Reference proteome</keyword>
<evidence type="ECO:0000256" key="2">
    <source>
        <dbReference type="SAM" id="Phobius"/>
    </source>
</evidence>
<dbReference type="HOGENOM" id="CLU_173790_0_0_6"/>
<reference evidence="3 4" key="1">
    <citation type="journal article" date="2012" name="J. Bacteriol.">
        <title>Genome sequence of an alkane-degrading bacterium, Alcanivorax pacificus type strain W11-5, isolated from deep sea sediment.</title>
        <authorList>
            <person name="Lai Q."/>
            <person name="Shao Z."/>
        </authorList>
    </citation>
    <scope>NUCLEOTIDE SEQUENCE [LARGE SCALE GENOMIC DNA]</scope>
    <source>
        <strain evidence="3 4">W11-5</strain>
    </source>
</reference>
<dbReference type="AlphaFoldDB" id="A0A0B4XMV1"/>
<evidence type="ECO:0000313" key="4">
    <source>
        <dbReference type="Proteomes" id="UP000006764"/>
    </source>
</evidence>
<proteinExistence type="predicted"/>
<keyword evidence="2" id="KW-1133">Transmembrane helix</keyword>
<dbReference type="PANTHER" id="PTHR35893:SF3">
    <property type="entry name" value="INNER MEMBRANE PROTEIN"/>
    <property type="match status" value="1"/>
</dbReference>
<sequence length="94" mass="10028">MAAKPSSHETTDHVAESLHHAVDSAAERAGPAEERVRAQAARAADKARESADYARTRSREVASSVGNYVQENPLMALGIAFAAGTLVSSLLRRR</sequence>
<dbReference type="PANTHER" id="PTHR35893">
    <property type="entry name" value="INNER MEMBRANE PROTEIN-RELATED"/>
    <property type="match status" value="1"/>
</dbReference>
<keyword evidence="2" id="KW-0812">Transmembrane</keyword>
<dbReference type="OrthoDB" id="6167875at2"/>
<name>A0A0B4XMV1_9GAMM</name>
<evidence type="ECO:0000256" key="1">
    <source>
        <dbReference type="SAM" id="MobiDB-lite"/>
    </source>
</evidence>